<comment type="caution">
    <text evidence="2">The sequence shown here is derived from an EMBL/GenBank/DDBJ whole genome shotgun (WGS) entry which is preliminary data.</text>
</comment>
<dbReference type="GO" id="GO:0000981">
    <property type="term" value="F:DNA-binding transcription factor activity, RNA polymerase II-specific"/>
    <property type="evidence" value="ECO:0007669"/>
    <property type="project" value="TreeGrafter"/>
</dbReference>
<dbReference type="GO" id="GO:0045944">
    <property type="term" value="P:positive regulation of transcription by RNA polymerase II"/>
    <property type="evidence" value="ECO:0007669"/>
    <property type="project" value="TreeGrafter"/>
</dbReference>
<dbReference type="EMBL" id="JAOQAV010000003">
    <property type="protein sequence ID" value="KAJ4195624.1"/>
    <property type="molecule type" value="Genomic_DNA"/>
</dbReference>
<organism evidence="2 3">
    <name type="scientific">Fusarium falciforme</name>
    <dbReference type="NCBI Taxonomy" id="195108"/>
    <lineage>
        <taxon>Eukaryota</taxon>
        <taxon>Fungi</taxon>
        <taxon>Dikarya</taxon>
        <taxon>Ascomycota</taxon>
        <taxon>Pezizomycotina</taxon>
        <taxon>Sordariomycetes</taxon>
        <taxon>Hypocreomycetidae</taxon>
        <taxon>Hypocreales</taxon>
        <taxon>Nectriaceae</taxon>
        <taxon>Fusarium</taxon>
        <taxon>Fusarium solani species complex</taxon>
    </lineage>
</organism>
<dbReference type="AlphaFoldDB" id="A0A9W8V6U6"/>
<dbReference type="GO" id="GO:0009074">
    <property type="term" value="P:aromatic amino acid family catabolic process"/>
    <property type="evidence" value="ECO:0007669"/>
    <property type="project" value="TreeGrafter"/>
</dbReference>
<dbReference type="PANTHER" id="PTHR31644:SF2">
    <property type="entry name" value="TRANSCRIPTIONAL ACTIVATOR ARO80-RELATED"/>
    <property type="match status" value="1"/>
</dbReference>
<accession>A0A9W8V6U6</accession>
<evidence type="ECO:0000313" key="2">
    <source>
        <dbReference type="EMBL" id="KAJ4195624.1"/>
    </source>
</evidence>
<reference evidence="2" key="1">
    <citation type="submission" date="2022-09" db="EMBL/GenBank/DDBJ databases">
        <title>Fusarium specimens isolated from Avocado Roots.</title>
        <authorList>
            <person name="Stajich J."/>
            <person name="Roper C."/>
            <person name="Heimlech-Rivalta G."/>
        </authorList>
    </citation>
    <scope>NUCLEOTIDE SEQUENCE</scope>
    <source>
        <strain evidence="2">A02</strain>
    </source>
</reference>
<dbReference type="Proteomes" id="UP001152087">
    <property type="component" value="Unassembled WGS sequence"/>
</dbReference>
<sequence>MLPGAGGTSRSHNIHQRLWSHCEMLIKRILLGQEKTSTAKTRAIGTVESLMLISDWHPRALHFPPETDGWDALLISPGYDPVNRRRMNDEAPLIRWKDDVFEPAKRANRMSWMLLGMANNLAYELGVISSQRPEASRSTELQVIRSLRAQKLLYVYLTQTATRLGYPSVFPESIAVTASRLPMQNSDEPAHRSWMAYMDLSLELTQLSRTASSMFFQSAAHLQSQVLGDHYADLLEHFAASLSKWQQKYDSVCKDEVLSAFITPKDARFLQEVISDSKKLLRIATMSDFKAQLPYAPARVKISVISSSVFLLKALSVGSTHTDVNDALYVLDQCTSTLNSSPPDDMDFALRYAALIEKHTAQFRAHLTASRGQGAGEQHARTLPSNGAGENETEGTEGYMATMGTSEDDLRFVGFDAGDTWVSLPFDSSIAPFGEGCDQLSLGLDIDSLNFLWSLPGLGPE</sequence>
<dbReference type="CDD" id="cd12148">
    <property type="entry name" value="fungal_TF_MHR"/>
    <property type="match status" value="1"/>
</dbReference>
<evidence type="ECO:0000313" key="3">
    <source>
        <dbReference type="Proteomes" id="UP001152087"/>
    </source>
</evidence>
<dbReference type="InterPro" id="IPR052780">
    <property type="entry name" value="AAA_Catabolism_Regulators"/>
</dbReference>
<protein>
    <submittedName>
        <fullName evidence="2">Uncharacterized protein</fullName>
    </submittedName>
</protein>
<feature type="region of interest" description="Disordered" evidence="1">
    <location>
        <begin position="370"/>
        <end position="396"/>
    </location>
</feature>
<keyword evidence="3" id="KW-1185">Reference proteome</keyword>
<evidence type="ECO:0000256" key="1">
    <source>
        <dbReference type="SAM" id="MobiDB-lite"/>
    </source>
</evidence>
<name>A0A9W8V6U6_9HYPO</name>
<dbReference type="PANTHER" id="PTHR31644">
    <property type="entry name" value="TRANSCRIPTIONAL ACTIVATOR ARO80-RELATED"/>
    <property type="match status" value="1"/>
</dbReference>
<proteinExistence type="predicted"/>
<gene>
    <name evidence="2" type="ORF">NW755_001784</name>
</gene>
<dbReference type="GO" id="GO:0005634">
    <property type="term" value="C:nucleus"/>
    <property type="evidence" value="ECO:0007669"/>
    <property type="project" value="TreeGrafter"/>
</dbReference>